<gene>
    <name evidence="2" type="ORF">KKC1_18880</name>
</gene>
<evidence type="ECO:0000313" key="3">
    <source>
        <dbReference type="Proteomes" id="UP000197032"/>
    </source>
</evidence>
<dbReference type="Proteomes" id="UP000197032">
    <property type="component" value="Unassembled WGS sequence"/>
</dbReference>
<accession>A0A1Z5HTH5</accession>
<keyword evidence="3" id="KW-1185">Reference proteome</keyword>
<dbReference type="EMBL" id="BDGJ01000091">
    <property type="protein sequence ID" value="GAW92738.1"/>
    <property type="molecule type" value="Genomic_DNA"/>
</dbReference>
<feature type="compositionally biased region" description="Basic and acidic residues" evidence="1">
    <location>
        <begin position="1"/>
        <end position="10"/>
    </location>
</feature>
<proteinExistence type="predicted"/>
<reference evidence="3" key="1">
    <citation type="journal article" date="2017" name="Appl. Environ. Microbiol.">
        <title>Genomic analysis of Calderihabitans maritimus KKC1, a thermophilic hydrogenogenic carboxydotrophic bacterium isolated from marine sediment.</title>
        <authorList>
            <person name="Omae K."/>
            <person name="Yoneda Y."/>
            <person name="Fukuyama Y."/>
            <person name="Yoshida T."/>
            <person name="Sako Y."/>
        </authorList>
    </citation>
    <scope>NUCLEOTIDE SEQUENCE [LARGE SCALE GENOMIC DNA]</scope>
    <source>
        <strain evidence="3">KKC1</strain>
    </source>
</reference>
<evidence type="ECO:0000313" key="2">
    <source>
        <dbReference type="EMBL" id="GAW92738.1"/>
    </source>
</evidence>
<name>A0A1Z5HTH5_9FIRM</name>
<organism evidence="2 3">
    <name type="scientific">Calderihabitans maritimus</name>
    <dbReference type="NCBI Taxonomy" id="1246530"/>
    <lineage>
        <taxon>Bacteria</taxon>
        <taxon>Bacillati</taxon>
        <taxon>Bacillota</taxon>
        <taxon>Clostridia</taxon>
        <taxon>Neomoorellales</taxon>
        <taxon>Calderihabitantaceae</taxon>
        <taxon>Calderihabitans</taxon>
    </lineage>
</organism>
<evidence type="ECO:0000256" key="1">
    <source>
        <dbReference type="SAM" id="MobiDB-lite"/>
    </source>
</evidence>
<dbReference type="AlphaFoldDB" id="A0A1Z5HTH5"/>
<comment type="caution">
    <text evidence="2">The sequence shown here is derived from an EMBL/GenBank/DDBJ whole genome shotgun (WGS) entry which is preliminary data.</text>
</comment>
<sequence length="50" mass="5743">MPIESEHADVENENPPPNLRLQVSHKVNRMTKALRQVEKAAVILLITRRV</sequence>
<protein>
    <submittedName>
        <fullName evidence="2">Uncharacterized protein</fullName>
    </submittedName>
</protein>
<feature type="region of interest" description="Disordered" evidence="1">
    <location>
        <begin position="1"/>
        <end position="20"/>
    </location>
</feature>